<dbReference type="InterPro" id="IPR035979">
    <property type="entry name" value="RBD_domain_sf"/>
</dbReference>
<dbReference type="CDD" id="cd00590">
    <property type="entry name" value="RRM_SF"/>
    <property type="match status" value="1"/>
</dbReference>
<name>A0A7S0KIL8_9CHLO</name>
<feature type="compositionally biased region" description="Basic residues" evidence="2">
    <location>
        <begin position="337"/>
        <end position="353"/>
    </location>
</feature>
<dbReference type="PROSITE" id="PS50102">
    <property type="entry name" value="RRM"/>
    <property type="match status" value="1"/>
</dbReference>
<sequence>MDVSDDERRRPIGAVVRMDDDIEPTSARANSRGDGRANATRATRFLSIENLPGKTRPTHAREMCGDFGVVKRAVVDVGALKPGTSEMKILVEFEDAEACARARDALDGANVEGLTARCDFARGLSAGGRASILERLELPRGGRNSGARGHHHQGSSRGYGREMHRDANDVGPGAREDERRFGRKRARSMSPPRRDHRRSSRDRSPPSRDKPQFGGTKHGQSTERRRRSTSPRRGGRRRSPSPPRYGRARRSRSRSFSRSRSRSRDREYRRRSNHHRSRSNDRRRRGHDRRDDKDKDKDDDRNRGHRRAKDDEPRRRRRDRSLSLPSRSSSEDDRSRSPPRRRRRREYSRSRSR</sequence>
<dbReference type="GO" id="GO:0003723">
    <property type="term" value="F:RNA binding"/>
    <property type="evidence" value="ECO:0007669"/>
    <property type="project" value="UniProtKB-UniRule"/>
</dbReference>
<organism evidence="4">
    <name type="scientific">Ostreococcus mediterraneus</name>
    <dbReference type="NCBI Taxonomy" id="1486918"/>
    <lineage>
        <taxon>Eukaryota</taxon>
        <taxon>Viridiplantae</taxon>
        <taxon>Chlorophyta</taxon>
        <taxon>Mamiellophyceae</taxon>
        <taxon>Mamiellales</taxon>
        <taxon>Bathycoccaceae</taxon>
        <taxon>Ostreococcus</taxon>
    </lineage>
</organism>
<protein>
    <recommendedName>
        <fullName evidence="3">RRM domain-containing protein</fullName>
    </recommendedName>
</protein>
<proteinExistence type="predicted"/>
<accession>A0A7S0KIL8</accession>
<feature type="compositionally biased region" description="Basic residues" evidence="2">
    <location>
        <begin position="271"/>
        <end position="287"/>
    </location>
</feature>
<feature type="compositionally biased region" description="Basic and acidic residues" evidence="2">
    <location>
        <begin position="1"/>
        <end position="10"/>
    </location>
</feature>
<feature type="compositionally biased region" description="Basic and acidic residues" evidence="2">
    <location>
        <begin position="201"/>
        <end position="211"/>
    </location>
</feature>
<evidence type="ECO:0000313" key="4">
    <source>
        <dbReference type="EMBL" id="CAD8582911.1"/>
    </source>
</evidence>
<dbReference type="Gene3D" id="3.30.70.330">
    <property type="match status" value="1"/>
</dbReference>
<dbReference type="EMBL" id="HBEW01004899">
    <property type="protein sequence ID" value="CAD8582911.1"/>
    <property type="molecule type" value="Transcribed_RNA"/>
</dbReference>
<reference evidence="4" key="1">
    <citation type="submission" date="2021-01" db="EMBL/GenBank/DDBJ databases">
        <authorList>
            <person name="Corre E."/>
            <person name="Pelletier E."/>
            <person name="Niang G."/>
            <person name="Scheremetjew M."/>
            <person name="Finn R."/>
            <person name="Kale V."/>
            <person name="Holt S."/>
            <person name="Cochrane G."/>
            <person name="Meng A."/>
            <person name="Brown T."/>
            <person name="Cohen L."/>
        </authorList>
    </citation>
    <scope>NUCLEOTIDE SEQUENCE</scope>
    <source>
        <strain evidence="4">Clade-D-RCC2572</strain>
    </source>
</reference>
<feature type="region of interest" description="Disordered" evidence="2">
    <location>
        <begin position="1"/>
        <end position="39"/>
    </location>
</feature>
<feature type="compositionally biased region" description="Basic residues" evidence="2">
    <location>
        <begin position="246"/>
        <end position="261"/>
    </location>
</feature>
<evidence type="ECO:0000256" key="1">
    <source>
        <dbReference type="PROSITE-ProRule" id="PRU00176"/>
    </source>
</evidence>
<dbReference type="AlphaFoldDB" id="A0A7S0KIL8"/>
<feature type="compositionally biased region" description="Basic and acidic residues" evidence="2">
    <location>
        <begin position="288"/>
        <end position="314"/>
    </location>
</feature>
<feature type="compositionally biased region" description="Basic and acidic residues" evidence="2">
    <location>
        <begin position="159"/>
        <end position="180"/>
    </location>
</feature>
<gene>
    <name evidence="4" type="ORF">OMED0929_LOCUS4106</name>
</gene>
<dbReference type="InterPro" id="IPR012677">
    <property type="entry name" value="Nucleotide-bd_a/b_plait_sf"/>
</dbReference>
<evidence type="ECO:0000256" key="2">
    <source>
        <dbReference type="SAM" id="MobiDB-lite"/>
    </source>
</evidence>
<feature type="compositionally biased region" description="Basic residues" evidence="2">
    <location>
        <begin position="224"/>
        <end position="239"/>
    </location>
</feature>
<evidence type="ECO:0000259" key="3">
    <source>
        <dbReference type="PROSITE" id="PS50102"/>
    </source>
</evidence>
<dbReference type="InterPro" id="IPR000504">
    <property type="entry name" value="RRM_dom"/>
</dbReference>
<keyword evidence="1" id="KW-0694">RNA-binding</keyword>
<feature type="domain" description="RRM" evidence="3">
    <location>
        <begin position="44"/>
        <end position="123"/>
    </location>
</feature>
<dbReference type="SUPFAM" id="SSF54928">
    <property type="entry name" value="RNA-binding domain, RBD"/>
    <property type="match status" value="1"/>
</dbReference>
<feature type="region of interest" description="Disordered" evidence="2">
    <location>
        <begin position="137"/>
        <end position="353"/>
    </location>
</feature>